<keyword evidence="3" id="KW-1185">Reference proteome</keyword>
<sequence length="51" mass="5479">MSRTTDPEWRALLASVKRNKANITPAVEASSVQASPSPSVIEAPASTKRDR</sequence>
<evidence type="ECO:0000256" key="1">
    <source>
        <dbReference type="SAM" id="MobiDB-lite"/>
    </source>
</evidence>
<comment type="caution">
    <text evidence="2">The sequence shown here is derived from an EMBL/GenBank/DDBJ whole genome shotgun (WGS) entry which is preliminary data.</text>
</comment>
<feature type="compositionally biased region" description="Low complexity" evidence="1">
    <location>
        <begin position="25"/>
        <end position="40"/>
    </location>
</feature>
<evidence type="ECO:0000313" key="2">
    <source>
        <dbReference type="EMBL" id="MCI83018.1"/>
    </source>
</evidence>
<protein>
    <submittedName>
        <fullName evidence="2">Uncharacterized protein</fullName>
    </submittedName>
</protein>
<reference evidence="2 3" key="1">
    <citation type="journal article" date="2018" name="Front. Plant Sci.">
        <title>Red Clover (Trifolium pratense) and Zigzag Clover (T. medium) - A Picture of Genomic Similarities and Differences.</title>
        <authorList>
            <person name="Dluhosova J."/>
            <person name="Istvanek J."/>
            <person name="Nedelnik J."/>
            <person name="Repkova J."/>
        </authorList>
    </citation>
    <scope>NUCLEOTIDE SEQUENCE [LARGE SCALE GENOMIC DNA]</scope>
    <source>
        <strain evidence="3">cv. 10/8</strain>
        <tissue evidence="2">Leaf</tissue>
    </source>
</reference>
<dbReference type="AlphaFoldDB" id="A0A392V3Z0"/>
<dbReference type="EMBL" id="LXQA011056815">
    <property type="protein sequence ID" value="MCI83018.1"/>
    <property type="molecule type" value="Genomic_DNA"/>
</dbReference>
<dbReference type="Proteomes" id="UP000265520">
    <property type="component" value="Unassembled WGS sequence"/>
</dbReference>
<accession>A0A392V3Z0</accession>
<evidence type="ECO:0000313" key="3">
    <source>
        <dbReference type="Proteomes" id="UP000265520"/>
    </source>
</evidence>
<feature type="non-terminal residue" evidence="2">
    <location>
        <position position="51"/>
    </location>
</feature>
<organism evidence="2 3">
    <name type="scientific">Trifolium medium</name>
    <dbReference type="NCBI Taxonomy" id="97028"/>
    <lineage>
        <taxon>Eukaryota</taxon>
        <taxon>Viridiplantae</taxon>
        <taxon>Streptophyta</taxon>
        <taxon>Embryophyta</taxon>
        <taxon>Tracheophyta</taxon>
        <taxon>Spermatophyta</taxon>
        <taxon>Magnoliopsida</taxon>
        <taxon>eudicotyledons</taxon>
        <taxon>Gunneridae</taxon>
        <taxon>Pentapetalae</taxon>
        <taxon>rosids</taxon>
        <taxon>fabids</taxon>
        <taxon>Fabales</taxon>
        <taxon>Fabaceae</taxon>
        <taxon>Papilionoideae</taxon>
        <taxon>50 kb inversion clade</taxon>
        <taxon>NPAAA clade</taxon>
        <taxon>Hologalegina</taxon>
        <taxon>IRL clade</taxon>
        <taxon>Trifolieae</taxon>
        <taxon>Trifolium</taxon>
    </lineage>
</organism>
<feature type="region of interest" description="Disordered" evidence="1">
    <location>
        <begin position="20"/>
        <end position="51"/>
    </location>
</feature>
<proteinExistence type="predicted"/>
<name>A0A392V3Z0_9FABA</name>